<name>A0A2G5VEF5_9PELO</name>
<dbReference type="GO" id="GO:0016255">
    <property type="term" value="P:attachment of GPI anchor to protein"/>
    <property type="evidence" value="ECO:0007669"/>
    <property type="project" value="TreeGrafter"/>
</dbReference>
<feature type="compositionally biased region" description="Basic and acidic residues" evidence="1">
    <location>
        <begin position="634"/>
        <end position="644"/>
    </location>
</feature>
<feature type="region of interest" description="Disordered" evidence="1">
    <location>
        <begin position="634"/>
        <end position="681"/>
    </location>
</feature>
<keyword evidence="4" id="KW-1185">Reference proteome</keyword>
<feature type="transmembrane region" description="Helical" evidence="2">
    <location>
        <begin position="376"/>
        <end position="398"/>
    </location>
</feature>
<reference evidence="4" key="1">
    <citation type="submission" date="2017-10" db="EMBL/GenBank/DDBJ databases">
        <title>Rapid genome shrinkage in a self-fertile nematode reveals novel sperm competition proteins.</title>
        <authorList>
            <person name="Yin D."/>
            <person name="Schwarz E.M."/>
            <person name="Thomas C.G."/>
            <person name="Felde R.L."/>
            <person name="Korf I.F."/>
            <person name="Cutter A.D."/>
            <person name="Schartner C.M."/>
            <person name="Ralston E.J."/>
            <person name="Meyer B.J."/>
            <person name="Haag E.S."/>
        </authorList>
    </citation>
    <scope>NUCLEOTIDE SEQUENCE [LARGE SCALE GENOMIC DNA]</scope>
    <source>
        <strain evidence="4">JU1422</strain>
    </source>
</reference>
<evidence type="ECO:0000313" key="4">
    <source>
        <dbReference type="Proteomes" id="UP000230233"/>
    </source>
</evidence>
<gene>
    <name evidence="3" type="primary">Cnig_chr_I.g1170</name>
    <name evidence="3" type="ORF">B9Z55_001170</name>
</gene>
<evidence type="ECO:0000256" key="2">
    <source>
        <dbReference type="SAM" id="Phobius"/>
    </source>
</evidence>
<keyword evidence="2" id="KW-1133">Transmembrane helix</keyword>
<proteinExistence type="predicted"/>
<dbReference type="PANTHER" id="PTHR13304">
    <property type="entry name" value="GLYCOSYLPHOSPHATIDYLINOSITOL ANCHOR ATTACHMENT 1 PROTEIN"/>
    <property type="match status" value="1"/>
</dbReference>
<protein>
    <recommendedName>
        <fullName evidence="5">GPI transamidase component GAA1</fullName>
    </recommendedName>
</protein>
<dbReference type="Pfam" id="PF04114">
    <property type="entry name" value="Gaa1"/>
    <property type="match status" value="1"/>
</dbReference>
<dbReference type="STRING" id="1611254.A0A2G5VEF5"/>
<evidence type="ECO:0008006" key="5">
    <source>
        <dbReference type="Google" id="ProtNLM"/>
    </source>
</evidence>
<dbReference type="AlphaFoldDB" id="A0A2G5VEF5"/>
<dbReference type="InterPro" id="IPR007246">
    <property type="entry name" value="Gaa1"/>
</dbReference>
<feature type="transmembrane region" description="Helical" evidence="2">
    <location>
        <begin position="492"/>
        <end position="511"/>
    </location>
</feature>
<feature type="transmembrane region" description="Helical" evidence="2">
    <location>
        <begin position="463"/>
        <end position="480"/>
    </location>
</feature>
<feature type="transmembrane region" description="Helical" evidence="2">
    <location>
        <begin position="600"/>
        <end position="625"/>
    </location>
</feature>
<evidence type="ECO:0000256" key="1">
    <source>
        <dbReference type="SAM" id="MobiDB-lite"/>
    </source>
</evidence>
<feature type="transmembrane region" description="Helical" evidence="2">
    <location>
        <begin position="23"/>
        <end position="43"/>
    </location>
</feature>
<feature type="transmembrane region" description="Helical" evidence="2">
    <location>
        <begin position="541"/>
        <end position="561"/>
    </location>
</feature>
<dbReference type="EMBL" id="PDUG01000001">
    <property type="protein sequence ID" value="PIC50155.1"/>
    <property type="molecule type" value="Genomic_DNA"/>
</dbReference>
<dbReference type="PANTHER" id="PTHR13304:SF0">
    <property type="entry name" value="GLYCOSYLPHOSPHATIDYLINOSITOL ANCHOR ATTACHMENT 1 PROTEIN"/>
    <property type="match status" value="1"/>
</dbReference>
<evidence type="ECO:0000313" key="3">
    <source>
        <dbReference type="EMBL" id="PIC50155.1"/>
    </source>
</evidence>
<dbReference type="GO" id="GO:0042765">
    <property type="term" value="C:GPI-anchor transamidase complex"/>
    <property type="evidence" value="ECO:0007669"/>
    <property type="project" value="InterPro"/>
</dbReference>
<feature type="compositionally biased region" description="Polar residues" evidence="1">
    <location>
        <begin position="662"/>
        <end position="673"/>
    </location>
</feature>
<feature type="transmembrane region" description="Helical" evidence="2">
    <location>
        <begin position="410"/>
        <end position="432"/>
    </location>
</feature>
<keyword evidence="2" id="KW-0812">Transmembrane</keyword>
<keyword evidence="2" id="KW-0472">Membrane</keyword>
<dbReference type="Proteomes" id="UP000230233">
    <property type="component" value="Chromosome I"/>
</dbReference>
<sequence>MALEIAKDGGLARPKILERILRLRKIALVLAYIGAYFCSQYLFDPVNMEVTRISEHSLMPGLVTPKFDKSGIAIQLYRRLTALPKSKSQQEFVMDVFSEFGLQCFTQKWRSTIAGYPKRGENVYGFVRGQRNDGAEAQLIVVQLGHSESARRMITRMLSFVDYAKDQVYWARDFVFVFVDGGHGPDSIEQAAFALDAFLFKYQKIESLTSKTRRNATVVADEIQTQTGALIAGVVYDLSGISVKGQHIINIQTNGLNGQQVNLDVFNGIVKIADSKHHSKVAIFGTLHRHTNSYMEYSPFTVPIKALMTQAFVSIEGIHSVMGKYGVQGLTVGLSHDYTERQSVQFVEEVSRMLNNVLERLHQSYFMYVLADDMHFLSIGFYLLPTFILICPLLISAYYEWLKVDSNSEIPLAVIGIHLGGYAIYLTTQWIFTNIGEVFAFSTEFPFVGPDGCNGQFGGSMDIVIIYLAVTMLPLGLYMFSIHPLRPTSIPIMRIFILLEVSITILCLSLINFGLGVFTAAIVVPITFLMTFESPEKTRSLYRSLVLALLHPITIITVLAWQTPGYSTTFIPKKEFDTWTGVPIMFIRNMIKNDTAFGSWHFYLITIIGWPVWNMIFSCSLPYNLAVDRVAAKDREEREAREAGESGEEATTPEDPHPPTSVPTAKPTTSNVSKRNKRKNH</sequence>
<accession>A0A2G5VEF5</accession>
<dbReference type="OrthoDB" id="445301at2759"/>
<organism evidence="3 4">
    <name type="scientific">Caenorhabditis nigoni</name>
    <dbReference type="NCBI Taxonomy" id="1611254"/>
    <lineage>
        <taxon>Eukaryota</taxon>
        <taxon>Metazoa</taxon>
        <taxon>Ecdysozoa</taxon>
        <taxon>Nematoda</taxon>
        <taxon>Chromadorea</taxon>
        <taxon>Rhabditida</taxon>
        <taxon>Rhabditina</taxon>
        <taxon>Rhabditomorpha</taxon>
        <taxon>Rhabditoidea</taxon>
        <taxon>Rhabditidae</taxon>
        <taxon>Peloderinae</taxon>
        <taxon>Caenorhabditis</taxon>
    </lineage>
</organism>
<comment type="caution">
    <text evidence="3">The sequence shown here is derived from an EMBL/GenBank/DDBJ whole genome shotgun (WGS) entry which is preliminary data.</text>
</comment>